<dbReference type="Proteomes" id="UP001372834">
    <property type="component" value="Unassembled WGS sequence"/>
</dbReference>
<dbReference type="AlphaFoldDB" id="A0AAN8SCT2"/>
<reference evidence="1 2" key="1">
    <citation type="submission" date="2023-10" db="EMBL/GenBank/DDBJ databases">
        <title>Genomes of two closely related lineages of the louse Polyplax serrata with different host specificities.</title>
        <authorList>
            <person name="Martinu J."/>
            <person name="Tarabai H."/>
            <person name="Stefka J."/>
            <person name="Hypsa V."/>
        </authorList>
    </citation>
    <scope>NUCLEOTIDE SEQUENCE [LARGE SCALE GENOMIC DNA]</scope>
    <source>
        <strain evidence="1">HR10_N</strain>
    </source>
</reference>
<sequence>MGRVADVKKATTFEFARRKNHSVKQALNSQLEVNIKNQTNLSLTTSVFLGRTTSDALLKSTRPVNFFGESRLGWHVKKLIGITTGDVFPQKTLNQNRDLRKFNGTNEFLCRFNQPIATISNLRNEIMK</sequence>
<protein>
    <submittedName>
        <fullName evidence="1">Uncharacterized protein</fullName>
    </submittedName>
</protein>
<proteinExistence type="predicted"/>
<organism evidence="1 2">
    <name type="scientific">Polyplax serrata</name>
    <name type="common">Common mouse louse</name>
    <dbReference type="NCBI Taxonomy" id="468196"/>
    <lineage>
        <taxon>Eukaryota</taxon>
        <taxon>Metazoa</taxon>
        <taxon>Ecdysozoa</taxon>
        <taxon>Arthropoda</taxon>
        <taxon>Hexapoda</taxon>
        <taxon>Insecta</taxon>
        <taxon>Pterygota</taxon>
        <taxon>Neoptera</taxon>
        <taxon>Paraneoptera</taxon>
        <taxon>Psocodea</taxon>
        <taxon>Troctomorpha</taxon>
        <taxon>Phthiraptera</taxon>
        <taxon>Anoplura</taxon>
        <taxon>Polyplacidae</taxon>
        <taxon>Polyplax</taxon>
    </lineage>
</organism>
<comment type="caution">
    <text evidence="1">The sequence shown here is derived from an EMBL/GenBank/DDBJ whole genome shotgun (WGS) entry which is preliminary data.</text>
</comment>
<accession>A0AAN8SCT2</accession>
<gene>
    <name evidence="1" type="ORF">RUM43_004407</name>
</gene>
<evidence type="ECO:0000313" key="1">
    <source>
        <dbReference type="EMBL" id="KAK6642905.1"/>
    </source>
</evidence>
<evidence type="ECO:0000313" key="2">
    <source>
        <dbReference type="Proteomes" id="UP001372834"/>
    </source>
</evidence>
<dbReference type="EMBL" id="JAWJWE010000002">
    <property type="protein sequence ID" value="KAK6642905.1"/>
    <property type="molecule type" value="Genomic_DNA"/>
</dbReference>
<name>A0AAN8SCT2_POLSC</name>